<dbReference type="InterPro" id="IPR025325">
    <property type="entry name" value="DUF4231"/>
</dbReference>
<sequence length="167" mass="19361">MRTRNLTDSLIHLTQELNRTIDHLPIPASQKSEFKRQWIERLATIESEAMRMKQLHQSVALLDITFGGCIPILVIIDTDLITFSPLSMMIIMLLLSGLVILGIALEQWSTFKQSWHLHRRSAERIKTHSWQFITLSGEYSTCQTHSEAYPTFESLLHKIQLQAQQYD</sequence>
<protein>
    <submittedName>
        <fullName evidence="2">DUF4231 domain-containing protein</fullName>
    </submittedName>
</protein>
<feature type="transmembrane region" description="Helical" evidence="1">
    <location>
        <begin position="82"/>
        <end position="105"/>
    </location>
</feature>
<evidence type="ECO:0000313" key="2">
    <source>
        <dbReference type="EMBL" id="MBE9032993.1"/>
    </source>
</evidence>
<organism evidence="2 3">
    <name type="scientific">Romeriopsis navalis LEGE 11480</name>
    <dbReference type="NCBI Taxonomy" id="2777977"/>
    <lineage>
        <taxon>Bacteria</taxon>
        <taxon>Bacillati</taxon>
        <taxon>Cyanobacteriota</taxon>
        <taxon>Cyanophyceae</taxon>
        <taxon>Leptolyngbyales</taxon>
        <taxon>Leptolyngbyaceae</taxon>
        <taxon>Romeriopsis</taxon>
        <taxon>Romeriopsis navalis</taxon>
    </lineage>
</organism>
<name>A0A928VSL7_9CYAN</name>
<dbReference type="AlphaFoldDB" id="A0A928VSL7"/>
<dbReference type="EMBL" id="JADEXQ010000141">
    <property type="protein sequence ID" value="MBE9032993.1"/>
    <property type="molecule type" value="Genomic_DNA"/>
</dbReference>
<dbReference type="NCBIfam" id="NF033634">
    <property type="entry name" value="SLATT_1"/>
    <property type="match status" value="1"/>
</dbReference>
<dbReference type="Pfam" id="PF14015">
    <property type="entry name" value="DUF4231"/>
    <property type="match status" value="1"/>
</dbReference>
<keyword evidence="1" id="KW-0472">Membrane</keyword>
<evidence type="ECO:0000313" key="3">
    <source>
        <dbReference type="Proteomes" id="UP000625316"/>
    </source>
</evidence>
<accession>A0A928VSL7</accession>
<keyword evidence="1" id="KW-0812">Transmembrane</keyword>
<feature type="transmembrane region" description="Helical" evidence="1">
    <location>
        <begin position="59"/>
        <end position="76"/>
    </location>
</feature>
<keyword evidence="3" id="KW-1185">Reference proteome</keyword>
<proteinExistence type="predicted"/>
<reference evidence="2" key="1">
    <citation type="submission" date="2020-10" db="EMBL/GenBank/DDBJ databases">
        <authorList>
            <person name="Castelo-Branco R."/>
            <person name="Eusebio N."/>
            <person name="Adriana R."/>
            <person name="Vieira A."/>
            <person name="Brugerolle De Fraissinette N."/>
            <person name="Rezende De Castro R."/>
            <person name="Schneider M.P."/>
            <person name="Vasconcelos V."/>
            <person name="Leao P.N."/>
        </authorList>
    </citation>
    <scope>NUCLEOTIDE SEQUENCE</scope>
    <source>
        <strain evidence="2">LEGE 11480</strain>
    </source>
</reference>
<comment type="caution">
    <text evidence="2">The sequence shown here is derived from an EMBL/GenBank/DDBJ whole genome shotgun (WGS) entry which is preliminary data.</text>
</comment>
<evidence type="ECO:0000256" key="1">
    <source>
        <dbReference type="SAM" id="Phobius"/>
    </source>
</evidence>
<keyword evidence="1" id="KW-1133">Transmembrane helix</keyword>
<dbReference type="RefSeq" id="WP_264327805.1">
    <property type="nucleotide sequence ID" value="NZ_JADEXQ010000141.1"/>
</dbReference>
<gene>
    <name evidence="2" type="ORF">IQ266_24965</name>
</gene>
<dbReference type="Proteomes" id="UP000625316">
    <property type="component" value="Unassembled WGS sequence"/>
</dbReference>